<evidence type="ECO:0000256" key="2">
    <source>
        <dbReference type="ARBA" id="ARBA00009986"/>
    </source>
</evidence>
<dbReference type="Proteomes" id="UP000001744">
    <property type="component" value="Unassembled WGS sequence"/>
</dbReference>
<dbReference type="RefSeq" id="XP_002174452.2">
    <property type="nucleotide sequence ID" value="XM_002174416.2"/>
</dbReference>
<evidence type="ECO:0000256" key="3">
    <source>
        <dbReference type="ARBA" id="ARBA00011881"/>
    </source>
</evidence>
<name>B6K3V2_SCHJY</name>
<dbReference type="GO" id="GO:0004777">
    <property type="term" value="F:succinate-semialdehyde dehydrogenase (NAD+) activity"/>
    <property type="evidence" value="ECO:0000318"/>
    <property type="project" value="GO_Central"/>
</dbReference>
<evidence type="ECO:0000256" key="9">
    <source>
        <dbReference type="RuleBase" id="RU365091"/>
    </source>
</evidence>
<dbReference type="InterPro" id="IPR016162">
    <property type="entry name" value="Ald_DH_N"/>
</dbReference>
<dbReference type="InterPro" id="IPR016163">
    <property type="entry name" value="Ald_DH_C"/>
</dbReference>
<comment type="catalytic activity">
    <reaction evidence="6 9">
        <text>succinate semialdehyde + NAD(+) + H2O = succinate + NADH + 2 H(+)</text>
        <dbReference type="Rhea" id="RHEA:13217"/>
        <dbReference type="ChEBI" id="CHEBI:15377"/>
        <dbReference type="ChEBI" id="CHEBI:15378"/>
        <dbReference type="ChEBI" id="CHEBI:30031"/>
        <dbReference type="ChEBI" id="CHEBI:57540"/>
        <dbReference type="ChEBI" id="CHEBI:57706"/>
        <dbReference type="ChEBI" id="CHEBI:57945"/>
        <dbReference type="EC" id="1.2.1.16"/>
    </reaction>
</comment>
<dbReference type="PANTHER" id="PTHR43353:SF5">
    <property type="entry name" value="SUCCINATE-SEMIALDEHYDE DEHYDROGENASE, MITOCHONDRIAL"/>
    <property type="match status" value="1"/>
</dbReference>
<evidence type="ECO:0000256" key="1">
    <source>
        <dbReference type="ARBA" id="ARBA00005176"/>
    </source>
</evidence>
<comment type="pathway">
    <text evidence="1 9">Amino-acid degradation; 4-aminobutanoate degradation.</text>
</comment>
<feature type="domain" description="Aldehyde dehydrogenase" evidence="10">
    <location>
        <begin position="109"/>
        <end position="570"/>
    </location>
</feature>
<dbReference type="Gene3D" id="3.40.309.10">
    <property type="entry name" value="Aldehyde Dehydrogenase, Chain A, domain 2"/>
    <property type="match status" value="1"/>
</dbReference>
<organism evidence="11 13">
    <name type="scientific">Schizosaccharomyces japonicus (strain yFS275 / FY16936)</name>
    <name type="common">Fission yeast</name>
    <dbReference type="NCBI Taxonomy" id="402676"/>
    <lineage>
        <taxon>Eukaryota</taxon>
        <taxon>Fungi</taxon>
        <taxon>Dikarya</taxon>
        <taxon>Ascomycota</taxon>
        <taxon>Taphrinomycotina</taxon>
        <taxon>Schizosaccharomycetes</taxon>
        <taxon>Schizosaccharomycetales</taxon>
        <taxon>Schizosaccharomycetaceae</taxon>
        <taxon>Schizosaccharomyces</taxon>
    </lineage>
</organism>
<keyword evidence="4 8" id="KW-0560">Oxidoreductase</keyword>
<evidence type="ECO:0000256" key="8">
    <source>
        <dbReference type="RuleBase" id="RU003345"/>
    </source>
</evidence>
<dbReference type="HOGENOM" id="CLU_005391_5_3_1"/>
<protein>
    <recommendedName>
        <fullName evidence="9">Succinate-semialdehyde dehydrogenase</fullName>
        <ecNumber evidence="9">1.2.1.16</ecNumber>
    </recommendedName>
</protein>
<dbReference type="InterPro" id="IPR050740">
    <property type="entry name" value="Aldehyde_DH_Superfamily"/>
</dbReference>
<evidence type="ECO:0000313" key="11">
    <source>
        <dbReference type="EMBL" id="EEB08159.2"/>
    </source>
</evidence>
<dbReference type="PANTHER" id="PTHR43353">
    <property type="entry name" value="SUCCINATE-SEMIALDEHYDE DEHYDROGENASE, MITOCHONDRIAL"/>
    <property type="match status" value="1"/>
</dbReference>
<dbReference type="PROSITE" id="PS00687">
    <property type="entry name" value="ALDEHYDE_DEHYDR_GLU"/>
    <property type="match status" value="1"/>
</dbReference>
<dbReference type="CDD" id="cd07103">
    <property type="entry name" value="ALDH_F5_SSADH_GabD"/>
    <property type="match status" value="1"/>
</dbReference>
<dbReference type="InterPro" id="IPR016161">
    <property type="entry name" value="Ald_DH/histidinol_DH"/>
</dbReference>
<dbReference type="VEuPathDB" id="FungiDB:SJAG_03293"/>
<proteinExistence type="inferred from homology"/>
<dbReference type="GO" id="GO:0009450">
    <property type="term" value="P:gamma-aminobutyric acid catabolic process"/>
    <property type="evidence" value="ECO:0000318"/>
    <property type="project" value="GO_Central"/>
</dbReference>
<dbReference type="eggNOG" id="KOG2451">
    <property type="taxonomic scope" value="Eukaryota"/>
</dbReference>
<dbReference type="GeneID" id="7052463"/>
<comment type="subunit">
    <text evidence="3">Homotetramer.</text>
</comment>
<accession>B6K3V2</accession>
<dbReference type="EMBL" id="KE651167">
    <property type="protein sequence ID" value="EEB08159.2"/>
    <property type="molecule type" value="Genomic_DNA"/>
</dbReference>
<dbReference type="SUPFAM" id="SSF53720">
    <property type="entry name" value="ALDH-like"/>
    <property type="match status" value="1"/>
</dbReference>
<dbReference type="STRING" id="402676.B6K3V2"/>
<dbReference type="UniPathway" id="UPA00733"/>
<dbReference type="InterPro" id="IPR010102">
    <property type="entry name" value="Succ_semiAld_DH"/>
</dbReference>
<dbReference type="OrthoDB" id="310895at2759"/>
<evidence type="ECO:0000256" key="6">
    <source>
        <dbReference type="ARBA" id="ARBA00052698"/>
    </source>
</evidence>
<reference evidence="11 13" key="1">
    <citation type="journal article" date="2011" name="Science">
        <title>Comparative functional genomics of the fission yeasts.</title>
        <authorList>
            <person name="Rhind N."/>
            <person name="Chen Z."/>
            <person name="Yassour M."/>
            <person name="Thompson D.A."/>
            <person name="Haas B.J."/>
            <person name="Habib N."/>
            <person name="Wapinski I."/>
            <person name="Roy S."/>
            <person name="Lin M.F."/>
            <person name="Heiman D.I."/>
            <person name="Young S.K."/>
            <person name="Furuya K."/>
            <person name="Guo Y."/>
            <person name="Pidoux A."/>
            <person name="Chen H.M."/>
            <person name="Robbertse B."/>
            <person name="Goldberg J.M."/>
            <person name="Aoki K."/>
            <person name="Bayne E.H."/>
            <person name="Berlin A.M."/>
            <person name="Desjardins C.A."/>
            <person name="Dobbs E."/>
            <person name="Dukaj L."/>
            <person name="Fan L."/>
            <person name="FitzGerald M.G."/>
            <person name="French C."/>
            <person name="Gujja S."/>
            <person name="Hansen K."/>
            <person name="Keifenheim D."/>
            <person name="Levin J.Z."/>
            <person name="Mosher R.A."/>
            <person name="Mueller C.A."/>
            <person name="Pfiffner J."/>
            <person name="Priest M."/>
            <person name="Russ C."/>
            <person name="Smialowska A."/>
            <person name="Swoboda P."/>
            <person name="Sykes S.M."/>
            <person name="Vaughn M."/>
            <person name="Vengrova S."/>
            <person name="Yoder R."/>
            <person name="Zeng Q."/>
            <person name="Allshire R."/>
            <person name="Baulcombe D."/>
            <person name="Birren B.W."/>
            <person name="Brown W."/>
            <person name="Ekwall K."/>
            <person name="Kellis M."/>
            <person name="Leatherwood J."/>
            <person name="Levin H."/>
            <person name="Margalit H."/>
            <person name="Martienssen R."/>
            <person name="Nieduszynski C.A."/>
            <person name="Spatafora J.W."/>
            <person name="Friedman N."/>
            <person name="Dalgaard J.Z."/>
            <person name="Baumann P."/>
            <person name="Niki H."/>
            <person name="Regev A."/>
            <person name="Nusbaum C."/>
        </authorList>
    </citation>
    <scope>NUCLEOTIDE SEQUENCE [LARGE SCALE GENOMIC DNA]</scope>
    <source>
        <strain evidence="13">yFS275 / FY16936</strain>
    </source>
</reference>
<evidence type="ECO:0000259" key="10">
    <source>
        <dbReference type="Pfam" id="PF00171"/>
    </source>
</evidence>
<evidence type="ECO:0000256" key="5">
    <source>
        <dbReference type="ARBA" id="ARBA00050387"/>
    </source>
</evidence>
<dbReference type="GO" id="GO:0036243">
    <property type="term" value="F:succinate-semialdehyde dehydrogenase (NADP+) activity"/>
    <property type="evidence" value="ECO:0007669"/>
    <property type="project" value="RHEA"/>
</dbReference>
<comment type="similarity">
    <text evidence="2 8">Belongs to the aldehyde dehydrogenase family.</text>
</comment>
<dbReference type="EC" id="1.2.1.16" evidence="9"/>
<dbReference type="Pfam" id="PF00171">
    <property type="entry name" value="Aldedh"/>
    <property type="match status" value="1"/>
</dbReference>
<sequence>MLVNQGFKSINVQLRAPTRTQHQFLPLQFQNLYRFSTDNLRFQLFGSVSSSRSICSLFHSPPTRLKAYSSNIPHTFHFDNMPSEHSIKNLDLFDLADRDYARSFVNGKWISSKTGNTFEVTNPGTCGTVGSLTDMSVDETKEAISLAHEAFLSFRKSSPKDRGAMLRRWYDLMIENAEDLAQMLTLENGKALCDARGEITYAASFLDWFSGEAVRIYGDSAVASNPSNRVFTVKQPVGVVGIITPWNFPAAMITRKIGAAVAAGCTVVIKPASETPFTCVALAKLAEKAGVPAGVINVITARTSRTHGLELTTNPLVRKVSFTGSTGVGKALMQQSSSTLKKLSLELGGNAPFIVFDDADLEKAADALVACKFRGSGQTCVCANRVYVQAAVYDAFATLLTERVSKFKLGYGLDAGVTHGPLVNGKSVAKVKEHVENAVSNGARVLIGGRVAEELGPNYFEPTVLAGVTQDMQIAHDETFGPVAGLIQFDTQEQVMEWANNADVGLAGYVFSSNVSRIFQVAETLEVGMIGCNTGMISDVVSPFGGVKESGFGREGSKYGVEEYMNIKSITLSLA</sequence>
<comment type="catalytic activity">
    <reaction evidence="5 9">
        <text>succinate semialdehyde + NADP(+) + H2O = succinate + NADPH + 2 H(+)</text>
        <dbReference type="Rhea" id="RHEA:13213"/>
        <dbReference type="ChEBI" id="CHEBI:15377"/>
        <dbReference type="ChEBI" id="CHEBI:15378"/>
        <dbReference type="ChEBI" id="CHEBI:30031"/>
        <dbReference type="ChEBI" id="CHEBI:57706"/>
        <dbReference type="ChEBI" id="CHEBI:57783"/>
        <dbReference type="ChEBI" id="CHEBI:58349"/>
        <dbReference type="EC" id="1.2.1.16"/>
    </reaction>
</comment>
<dbReference type="InterPro" id="IPR029510">
    <property type="entry name" value="Ald_DH_CS_GLU"/>
</dbReference>
<evidence type="ECO:0000256" key="7">
    <source>
        <dbReference type="PROSITE-ProRule" id="PRU10007"/>
    </source>
</evidence>
<evidence type="ECO:0000313" key="12">
    <source>
        <dbReference type="JaponicusDB" id="SJAG_03293"/>
    </source>
</evidence>
<dbReference type="AlphaFoldDB" id="B6K3V2"/>
<keyword evidence="13" id="KW-1185">Reference proteome</keyword>
<feature type="active site" evidence="7">
    <location>
        <position position="346"/>
    </location>
</feature>
<dbReference type="GO" id="GO:0005739">
    <property type="term" value="C:mitochondrion"/>
    <property type="evidence" value="ECO:0007669"/>
    <property type="project" value="UniProtKB-ARBA"/>
</dbReference>
<dbReference type="JaponicusDB" id="SJAG_03293">
    <property type="gene designation" value="ssd1"/>
</dbReference>
<gene>
    <name evidence="12" type="primary">ssd1</name>
    <name evidence="11" type="ORF">SJAG_03293</name>
</gene>
<dbReference type="FunFam" id="3.40.605.10:FF:000005">
    <property type="entry name" value="Succinate-semialdehyde dehydrogenase I"/>
    <property type="match status" value="1"/>
</dbReference>
<dbReference type="Gene3D" id="3.40.605.10">
    <property type="entry name" value="Aldehyde Dehydrogenase, Chain A, domain 1"/>
    <property type="match status" value="1"/>
</dbReference>
<dbReference type="NCBIfam" id="TIGR01780">
    <property type="entry name" value="SSADH"/>
    <property type="match status" value="1"/>
</dbReference>
<dbReference type="InterPro" id="IPR015590">
    <property type="entry name" value="Aldehyde_DH_dom"/>
</dbReference>
<evidence type="ECO:0000256" key="4">
    <source>
        <dbReference type="ARBA" id="ARBA00023002"/>
    </source>
</evidence>
<dbReference type="OMA" id="GQMCICT"/>
<dbReference type="FunFam" id="3.40.309.10:FF:000004">
    <property type="entry name" value="Succinate-semialdehyde dehydrogenase I"/>
    <property type="match status" value="1"/>
</dbReference>
<evidence type="ECO:0000313" key="13">
    <source>
        <dbReference type="Proteomes" id="UP000001744"/>
    </source>
</evidence>